<feature type="domain" description="RCK C-terminal" evidence="2">
    <location>
        <begin position="136"/>
        <end position="217"/>
    </location>
</feature>
<dbReference type="Pfam" id="PF02254">
    <property type="entry name" value="TrkA_N"/>
    <property type="match status" value="1"/>
</dbReference>
<dbReference type="InterPro" id="IPR050721">
    <property type="entry name" value="Trk_Ktr_HKT_K-transport"/>
</dbReference>
<dbReference type="InterPro" id="IPR003148">
    <property type="entry name" value="RCK_N"/>
</dbReference>
<proteinExistence type="predicted"/>
<dbReference type="PANTHER" id="PTHR43833">
    <property type="entry name" value="POTASSIUM CHANNEL PROTEIN 2-RELATED-RELATED"/>
    <property type="match status" value="1"/>
</dbReference>
<dbReference type="EMBL" id="PIPJ01000009">
    <property type="protein sequence ID" value="RUO18986.1"/>
    <property type="molecule type" value="Genomic_DNA"/>
</dbReference>
<name>A0A432VRP4_9GAMM</name>
<evidence type="ECO:0000259" key="1">
    <source>
        <dbReference type="PROSITE" id="PS51201"/>
    </source>
</evidence>
<dbReference type="SUPFAM" id="SSF116726">
    <property type="entry name" value="TrkA C-terminal domain-like"/>
    <property type="match status" value="1"/>
</dbReference>
<accession>A0A432VRP4</accession>
<reference evidence="4" key="1">
    <citation type="journal article" date="2018" name="Front. Microbiol.">
        <title>Genome-Based Analysis Reveals the Taxonomy and Diversity of the Family Idiomarinaceae.</title>
        <authorList>
            <person name="Liu Y."/>
            <person name="Lai Q."/>
            <person name="Shao Z."/>
        </authorList>
    </citation>
    <scope>NUCLEOTIDE SEQUENCE [LARGE SCALE GENOMIC DNA]</scope>
    <source>
        <strain evidence="4">GBPy7</strain>
    </source>
</reference>
<dbReference type="RefSeq" id="WP_126768073.1">
    <property type="nucleotide sequence ID" value="NZ_PIPJ01000009.1"/>
</dbReference>
<evidence type="ECO:0000313" key="3">
    <source>
        <dbReference type="EMBL" id="RUO18986.1"/>
    </source>
</evidence>
<dbReference type="Proteomes" id="UP000288395">
    <property type="component" value="Unassembled WGS sequence"/>
</dbReference>
<dbReference type="InterPro" id="IPR006037">
    <property type="entry name" value="RCK_C"/>
</dbReference>
<gene>
    <name evidence="3" type="ORF">CWE08_10530</name>
</gene>
<evidence type="ECO:0000313" key="4">
    <source>
        <dbReference type="Proteomes" id="UP000288395"/>
    </source>
</evidence>
<keyword evidence="4" id="KW-1185">Reference proteome</keyword>
<feature type="domain" description="RCK N-terminal" evidence="1">
    <location>
        <begin position="1"/>
        <end position="117"/>
    </location>
</feature>
<protein>
    <submittedName>
        <fullName evidence="3">Potassium transporter TrkA</fullName>
    </submittedName>
</protein>
<evidence type="ECO:0000259" key="2">
    <source>
        <dbReference type="PROSITE" id="PS51202"/>
    </source>
</evidence>
<dbReference type="GO" id="GO:0006813">
    <property type="term" value="P:potassium ion transport"/>
    <property type="evidence" value="ECO:0007669"/>
    <property type="project" value="InterPro"/>
</dbReference>
<dbReference type="Gene3D" id="3.40.50.720">
    <property type="entry name" value="NAD(P)-binding Rossmann-like Domain"/>
    <property type="match status" value="1"/>
</dbReference>
<dbReference type="InterPro" id="IPR036291">
    <property type="entry name" value="NAD(P)-bd_dom_sf"/>
</dbReference>
<dbReference type="AlphaFoldDB" id="A0A432VRP4"/>
<dbReference type="PROSITE" id="PS51201">
    <property type="entry name" value="RCK_N"/>
    <property type="match status" value="1"/>
</dbReference>
<dbReference type="PANTHER" id="PTHR43833:SF7">
    <property type="entry name" value="KTR SYSTEM POTASSIUM UPTAKE PROTEIN C"/>
    <property type="match status" value="1"/>
</dbReference>
<dbReference type="PROSITE" id="PS51202">
    <property type="entry name" value="RCK_C"/>
    <property type="match status" value="1"/>
</dbReference>
<dbReference type="InterPro" id="IPR036721">
    <property type="entry name" value="RCK_C_sf"/>
</dbReference>
<dbReference type="GO" id="GO:0008324">
    <property type="term" value="F:monoatomic cation transmembrane transporter activity"/>
    <property type="evidence" value="ECO:0007669"/>
    <property type="project" value="InterPro"/>
</dbReference>
<organism evidence="3 4">
    <name type="scientific">Aliidiomarina iranensis</name>
    <dbReference type="NCBI Taxonomy" id="1434071"/>
    <lineage>
        <taxon>Bacteria</taxon>
        <taxon>Pseudomonadati</taxon>
        <taxon>Pseudomonadota</taxon>
        <taxon>Gammaproteobacteria</taxon>
        <taxon>Alteromonadales</taxon>
        <taxon>Idiomarinaceae</taxon>
        <taxon>Aliidiomarina</taxon>
    </lineage>
</organism>
<dbReference type="SUPFAM" id="SSF51735">
    <property type="entry name" value="NAD(P)-binding Rossmann-fold domains"/>
    <property type="match status" value="1"/>
</dbReference>
<dbReference type="OrthoDB" id="9776294at2"/>
<dbReference type="Gene3D" id="3.30.70.1450">
    <property type="entry name" value="Regulator of K+ conductance, C-terminal domain"/>
    <property type="match status" value="1"/>
</dbReference>
<sequence>MAYFAVIGLGRFGTTTSLELMHLGNEVLGIDIDPKAAEPLAERLSQTIIADATDERALKELNLGNCDGIVVAIGEDLQASLLCTLNLLNLGIRCLWVKAGDSAHHSILSKLGVRNIVHPEEEMGIRVAQSLNYPMVNSYIGLGHNTYIVDVNITEKISSKTVGNLRKATGNQVNILLVKRDIEIFHHPDDNFALQNKDHLVLVGARDVLTKLGPLLK</sequence>
<comment type="caution">
    <text evidence="3">The sequence shown here is derived from an EMBL/GenBank/DDBJ whole genome shotgun (WGS) entry which is preliminary data.</text>
</comment>